<evidence type="ECO:0000256" key="6">
    <source>
        <dbReference type="ARBA" id="ARBA00022777"/>
    </source>
</evidence>
<evidence type="ECO:0000313" key="11">
    <source>
        <dbReference type="EMBL" id="GIH16016.1"/>
    </source>
</evidence>
<sequence>MTVATSVWQAMAGNPVRFVLSRWPWRSLAYVVSSVAVASIAWLAVLPLLLFPPLLLLVGIPIGALERHRLGFMEPLAVRDPHAPAPPSGWAWVRRRVTEAATWRELGYCACLLSVLALLDLAAVFVLFICLLLVALPLLVGLGADVHFSVGTWTVETVGRACAVAGLVGVPATVVTLYGISVLGGAQAAFAKWLLAPTGTEVNRQVEELAGSRSRLVNAFEAERRRIERDLHDGAQQHLVLLTMKLGLAERYMADAGGRAGELVGEAHEQARLALTTLRDQIRGIHPQILTDLGLTEAVRELAERCPIPVEVDLVLPGRLPPEIESTAYFVVSEALTNAVRHAAATRIQISGRLAEHRLALTIVDDGRGGAEPSLGTGMRGLADRVAVVAGTLEISSPQGGPTTVRIDLPCRYE</sequence>
<dbReference type="InterPro" id="IPR050482">
    <property type="entry name" value="Sensor_HK_TwoCompSys"/>
</dbReference>
<dbReference type="SMART" id="SM00387">
    <property type="entry name" value="HATPase_c"/>
    <property type="match status" value="1"/>
</dbReference>
<dbReference type="GO" id="GO:0000155">
    <property type="term" value="F:phosphorelay sensor kinase activity"/>
    <property type="evidence" value="ECO:0007669"/>
    <property type="project" value="InterPro"/>
</dbReference>
<proteinExistence type="predicted"/>
<evidence type="ECO:0000313" key="12">
    <source>
        <dbReference type="Proteomes" id="UP000642748"/>
    </source>
</evidence>
<dbReference type="InterPro" id="IPR025828">
    <property type="entry name" value="Put_sensor_dom"/>
</dbReference>
<keyword evidence="9" id="KW-1133">Transmembrane helix</keyword>
<dbReference type="PANTHER" id="PTHR24421:SF10">
    <property type="entry name" value="NITRATE_NITRITE SENSOR PROTEIN NARQ"/>
    <property type="match status" value="1"/>
</dbReference>
<keyword evidence="5" id="KW-0547">Nucleotide-binding</keyword>
<dbReference type="InterPro" id="IPR011712">
    <property type="entry name" value="Sig_transdc_His_kin_sub3_dim/P"/>
</dbReference>
<dbReference type="GO" id="GO:0005524">
    <property type="term" value="F:ATP binding"/>
    <property type="evidence" value="ECO:0007669"/>
    <property type="project" value="UniProtKB-KW"/>
</dbReference>
<keyword evidence="4" id="KW-0808">Transferase</keyword>
<dbReference type="SUPFAM" id="SSF55874">
    <property type="entry name" value="ATPase domain of HSP90 chaperone/DNA topoisomerase II/histidine kinase"/>
    <property type="match status" value="1"/>
</dbReference>
<protein>
    <recommendedName>
        <fullName evidence="2">histidine kinase</fullName>
        <ecNumber evidence="2">2.7.13.3</ecNumber>
    </recommendedName>
</protein>
<comment type="catalytic activity">
    <reaction evidence="1">
        <text>ATP + protein L-histidine = ADP + protein N-phospho-L-histidine.</text>
        <dbReference type="EC" id="2.7.13.3"/>
    </reaction>
</comment>
<accession>A0A8J3VRZ8</accession>
<evidence type="ECO:0000256" key="7">
    <source>
        <dbReference type="ARBA" id="ARBA00022840"/>
    </source>
</evidence>
<dbReference type="CDD" id="cd16917">
    <property type="entry name" value="HATPase_UhpB-NarQ-NarX-like"/>
    <property type="match status" value="1"/>
</dbReference>
<evidence type="ECO:0000256" key="5">
    <source>
        <dbReference type="ARBA" id="ARBA00022741"/>
    </source>
</evidence>
<dbReference type="AlphaFoldDB" id="A0A8J3VRZ8"/>
<organism evidence="11 12">
    <name type="scientific">Rugosimonospora africana</name>
    <dbReference type="NCBI Taxonomy" id="556532"/>
    <lineage>
        <taxon>Bacteria</taxon>
        <taxon>Bacillati</taxon>
        <taxon>Actinomycetota</taxon>
        <taxon>Actinomycetes</taxon>
        <taxon>Micromonosporales</taxon>
        <taxon>Micromonosporaceae</taxon>
        <taxon>Rugosimonospora</taxon>
    </lineage>
</organism>
<dbReference type="InterPro" id="IPR036890">
    <property type="entry name" value="HATPase_C_sf"/>
</dbReference>
<dbReference type="Proteomes" id="UP000642748">
    <property type="component" value="Unassembled WGS sequence"/>
</dbReference>
<dbReference type="InterPro" id="IPR003594">
    <property type="entry name" value="HATPase_dom"/>
</dbReference>
<keyword evidence="7" id="KW-0067">ATP-binding</keyword>
<name>A0A8J3VRZ8_9ACTN</name>
<evidence type="ECO:0000256" key="9">
    <source>
        <dbReference type="SAM" id="Phobius"/>
    </source>
</evidence>
<keyword evidence="9" id="KW-0472">Membrane</keyword>
<dbReference type="PANTHER" id="PTHR24421">
    <property type="entry name" value="NITRATE/NITRITE SENSOR PROTEIN NARX-RELATED"/>
    <property type="match status" value="1"/>
</dbReference>
<evidence type="ECO:0000256" key="3">
    <source>
        <dbReference type="ARBA" id="ARBA00022553"/>
    </source>
</evidence>
<dbReference type="Gene3D" id="1.20.5.1930">
    <property type="match status" value="1"/>
</dbReference>
<dbReference type="EMBL" id="BONZ01000039">
    <property type="protein sequence ID" value="GIH16016.1"/>
    <property type="molecule type" value="Genomic_DNA"/>
</dbReference>
<dbReference type="Pfam" id="PF13796">
    <property type="entry name" value="Sensor"/>
    <property type="match status" value="1"/>
</dbReference>
<dbReference type="Pfam" id="PF02518">
    <property type="entry name" value="HATPase_c"/>
    <property type="match status" value="1"/>
</dbReference>
<gene>
    <name evidence="11" type="ORF">Raf01_41880</name>
</gene>
<keyword evidence="3" id="KW-0597">Phosphoprotein</keyword>
<keyword evidence="12" id="KW-1185">Reference proteome</keyword>
<feature type="transmembrane region" description="Helical" evidence="9">
    <location>
        <begin position="158"/>
        <end position="180"/>
    </location>
</feature>
<keyword evidence="6 11" id="KW-0418">Kinase</keyword>
<comment type="caution">
    <text evidence="11">The sequence shown here is derived from an EMBL/GenBank/DDBJ whole genome shotgun (WGS) entry which is preliminary data.</text>
</comment>
<evidence type="ECO:0000256" key="2">
    <source>
        <dbReference type="ARBA" id="ARBA00012438"/>
    </source>
</evidence>
<evidence type="ECO:0000256" key="4">
    <source>
        <dbReference type="ARBA" id="ARBA00022679"/>
    </source>
</evidence>
<dbReference type="Gene3D" id="3.30.565.10">
    <property type="entry name" value="Histidine kinase-like ATPase, C-terminal domain"/>
    <property type="match status" value="1"/>
</dbReference>
<dbReference type="EC" id="2.7.13.3" evidence="2"/>
<feature type="domain" description="Histidine kinase/HSP90-like ATPase" evidence="10">
    <location>
        <begin position="323"/>
        <end position="413"/>
    </location>
</feature>
<dbReference type="GO" id="GO:0046983">
    <property type="term" value="F:protein dimerization activity"/>
    <property type="evidence" value="ECO:0007669"/>
    <property type="project" value="InterPro"/>
</dbReference>
<dbReference type="GO" id="GO:0016020">
    <property type="term" value="C:membrane"/>
    <property type="evidence" value="ECO:0007669"/>
    <property type="project" value="InterPro"/>
</dbReference>
<dbReference type="Pfam" id="PF07730">
    <property type="entry name" value="HisKA_3"/>
    <property type="match status" value="1"/>
</dbReference>
<evidence type="ECO:0000256" key="1">
    <source>
        <dbReference type="ARBA" id="ARBA00000085"/>
    </source>
</evidence>
<keyword evidence="8" id="KW-0902">Two-component regulatory system</keyword>
<reference evidence="11" key="1">
    <citation type="submission" date="2021-01" db="EMBL/GenBank/DDBJ databases">
        <title>Whole genome shotgun sequence of Rugosimonospora africana NBRC 104875.</title>
        <authorList>
            <person name="Komaki H."/>
            <person name="Tamura T."/>
        </authorList>
    </citation>
    <scope>NUCLEOTIDE SEQUENCE</scope>
    <source>
        <strain evidence="11">NBRC 104875</strain>
    </source>
</reference>
<feature type="transmembrane region" description="Helical" evidence="9">
    <location>
        <begin position="106"/>
        <end position="138"/>
    </location>
</feature>
<evidence type="ECO:0000259" key="10">
    <source>
        <dbReference type="SMART" id="SM00387"/>
    </source>
</evidence>
<evidence type="ECO:0000256" key="8">
    <source>
        <dbReference type="ARBA" id="ARBA00023012"/>
    </source>
</evidence>
<keyword evidence="9" id="KW-0812">Transmembrane</keyword>
<feature type="transmembrane region" description="Helical" evidence="9">
    <location>
        <begin position="27"/>
        <end position="60"/>
    </location>
</feature>